<keyword evidence="1" id="KW-0472">Membrane</keyword>
<evidence type="ECO:0000256" key="1">
    <source>
        <dbReference type="SAM" id="Phobius"/>
    </source>
</evidence>
<feature type="transmembrane region" description="Helical" evidence="1">
    <location>
        <begin position="6"/>
        <end position="27"/>
    </location>
</feature>
<evidence type="ECO:0008006" key="3">
    <source>
        <dbReference type="Google" id="ProtNLM"/>
    </source>
</evidence>
<proteinExistence type="predicted"/>
<feature type="transmembrane region" description="Helical" evidence="1">
    <location>
        <begin position="66"/>
        <end position="87"/>
    </location>
</feature>
<name>A0A382Y2K0_9ZZZZ</name>
<reference evidence="2" key="1">
    <citation type="submission" date="2018-05" db="EMBL/GenBank/DDBJ databases">
        <authorList>
            <person name="Lanie J.A."/>
            <person name="Ng W.-L."/>
            <person name="Kazmierczak K.M."/>
            <person name="Andrzejewski T.M."/>
            <person name="Davidsen T.M."/>
            <person name="Wayne K.J."/>
            <person name="Tettelin H."/>
            <person name="Glass J.I."/>
            <person name="Rusch D."/>
            <person name="Podicherti R."/>
            <person name="Tsui H.-C.T."/>
            <person name="Winkler M.E."/>
        </authorList>
    </citation>
    <scope>NUCLEOTIDE SEQUENCE</scope>
</reference>
<dbReference type="InterPro" id="IPR008407">
    <property type="entry name" value="Brnchd-chn_aa_trnsp_AzlD"/>
</dbReference>
<dbReference type="AlphaFoldDB" id="A0A382Y2K0"/>
<accession>A0A382Y2K0</accession>
<dbReference type="Pfam" id="PF05437">
    <property type="entry name" value="AzlD"/>
    <property type="match status" value="1"/>
</dbReference>
<gene>
    <name evidence="2" type="ORF">METZ01_LOCUS430123</name>
</gene>
<keyword evidence="1" id="KW-1133">Transmembrane helix</keyword>
<protein>
    <recommendedName>
        <fullName evidence="3">Branched-chain amino acid transport protein AzlD</fullName>
    </recommendedName>
</protein>
<feature type="transmembrane region" description="Helical" evidence="1">
    <location>
        <begin position="39"/>
        <end position="60"/>
    </location>
</feature>
<evidence type="ECO:0000313" key="2">
    <source>
        <dbReference type="EMBL" id="SVD77269.1"/>
    </source>
</evidence>
<sequence>MSDISSNIIVVILVTSFATYLSRFLGVVSSEKIKETSKIFKWFNCIAYSVLAALIARMVVFPAGELAESAIFIRLFVVVVSVVMFLFTKRNLVYPTVASAIMLAILNNYLSI</sequence>
<organism evidence="2">
    <name type="scientific">marine metagenome</name>
    <dbReference type="NCBI Taxonomy" id="408172"/>
    <lineage>
        <taxon>unclassified sequences</taxon>
        <taxon>metagenomes</taxon>
        <taxon>ecological metagenomes</taxon>
    </lineage>
</organism>
<dbReference type="EMBL" id="UINC01172275">
    <property type="protein sequence ID" value="SVD77269.1"/>
    <property type="molecule type" value="Genomic_DNA"/>
</dbReference>
<keyword evidence="1" id="KW-0812">Transmembrane</keyword>